<dbReference type="RefSeq" id="WP_191007315.1">
    <property type="nucleotide sequence ID" value="NZ_JACXAD010000043.1"/>
</dbReference>
<organism evidence="1 2">
    <name type="scientific">Hymenobacter montanus</name>
    <dbReference type="NCBI Taxonomy" id="2771359"/>
    <lineage>
        <taxon>Bacteria</taxon>
        <taxon>Pseudomonadati</taxon>
        <taxon>Bacteroidota</taxon>
        <taxon>Cytophagia</taxon>
        <taxon>Cytophagales</taxon>
        <taxon>Hymenobacteraceae</taxon>
        <taxon>Hymenobacter</taxon>
    </lineage>
</organism>
<gene>
    <name evidence="1" type="ORF">IC235_21690</name>
</gene>
<evidence type="ECO:0000313" key="2">
    <source>
        <dbReference type="Proteomes" id="UP000612233"/>
    </source>
</evidence>
<evidence type="ECO:0000313" key="1">
    <source>
        <dbReference type="EMBL" id="MBD2770506.1"/>
    </source>
</evidence>
<reference evidence="1" key="1">
    <citation type="submission" date="2020-09" db="EMBL/GenBank/DDBJ databases">
        <authorList>
            <person name="Kim M.K."/>
        </authorList>
    </citation>
    <scope>NUCLEOTIDE SEQUENCE</scope>
    <source>
        <strain evidence="1">BT664</strain>
    </source>
</reference>
<dbReference type="AlphaFoldDB" id="A0A927BHF2"/>
<dbReference type="EMBL" id="JACXAD010000043">
    <property type="protein sequence ID" value="MBD2770506.1"/>
    <property type="molecule type" value="Genomic_DNA"/>
</dbReference>
<dbReference type="Proteomes" id="UP000612233">
    <property type="component" value="Unassembled WGS sequence"/>
</dbReference>
<proteinExistence type="predicted"/>
<name>A0A927BHF2_9BACT</name>
<keyword evidence="2" id="KW-1185">Reference proteome</keyword>
<sequence length="119" mass="13372">MPIHRELDKKLSKTYEPSARIDDVFKGYDITFLTNEHGEPVVLFFGRRRPDGIIAGERYTRTIKREPGSLAVKHSPGICRAKSCAKGGPSEFGWERGRSPRERTGTTCKCLRLVAGRVP</sequence>
<protein>
    <submittedName>
        <fullName evidence="1">Uncharacterized protein</fullName>
    </submittedName>
</protein>
<comment type="caution">
    <text evidence="1">The sequence shown here is derived from an EMBL/GenBank/DDBJ whole genome shotgun (WGS) entry which is preliminary data.</text>
</comment>
<accession>A0A927BHF2</accession>